<feature type="domain" description="Apea-like HEPN" evidence="1">
    <location>
        <begin position="345"/>
        <end position="413"/>
    </location>
</feature>
<dbReference type="InterPro" id="IPR041223">
    <property type="entry name" value="ApeA_NTD"/>
</dbReference>
<evidence type="ECO:0008006" key="5">
    <source>
        <dbReference type="Google" id="ProtNLM"/>
    </source>
</evidence>
<dbReference type="AlphaFoldDB" id="A0A1G8FMM2"/>
<accession>A0A1G8FMM2</accession>
<evidence type="ECO:0000259" key="2">
    <source>
        <dbReference type="Pfam" id="PF18862"/>
    </source>
</evidence>
<reference evidence="3 4" key="1">
    <citation type="submission" date="2016-10" db="EMBL/GenBank/DDBJ databases">
        <authorList>
            <person name="de Groot N.N."/>
        </authorList>
    </citation>
    <scope>NUCLEOTIDE SEQUENCE [LARGE SCALE GENOMIC DNA]</scope>
    <source>
        <strain evidence="3 4">CPCC 201354</strain>
    </source>
</reference>
<gene>
    <name evidence="3" type="ORF">SAMN05421505_1249</name>
</gene>
<sequence length="436" mass="48752">MMRSSIKEDLQGGLGHFWPFRTSKPNLRRNPESGYVRQDAGWLVIETIDERPWPTQLKNENEISPSGLVAILPKRSILFLETQSSGSTLRSGYRISSKRYRARTAIGSIPIDELQSAKLLSITANFHGIGTWAGLTATEESHETDQNGRFESWTVKLKSPPPMSHRTSKGRDLLLSTTWNVGGAEDLRQLSAPISISCASVRPRDIWDLLRPLLHIQNMMNLAWEGFVAASSGSAELHLKPNATNNSDRPELWNGALMVPLAGVAGPRSMNHRPLFTLATVGGIAGLARWVKLCDTYPRAVGPVVNRYRFGPATSEASLLDIAAGIEYWIKCNRPAAWANNHFTKALAAHIGRSFSQWVGDPEKWASDFWQTYNKLKHEATYVVDPSKISDFVRSGRLLLAADLLNRVARTKEPSRRIFQSHRTYNLGERLQARYT</sequence>
<evidence type="ECO:0000259" key="1">
    <source>
        <dbReference type="Pfam" id="PF18739"/>
    </source>
</evidence>
<dbReference type="InterPro" id="IPR041229">
    <property type="entry name" value="HEPN_Apea"/>
</dbReference>
<dbReference type="RefSeq" id="WP_420820030.1">
    <property type="nucleotide sequence ID" value="NZ_FNCN01000024.1"/>
</dbReference>
<organism evidence="3 4">
    <name type="scientific">Sinosporangium album</name>
    <dbReference type="NCBI Taxonomy" id="504805"/>
    <lineage>
        <taxon>Bacteria</taxon>
        <taxon>Bacillati</taxon>
        <taxon>Actinomycetota</taxon>
        <taxon>Actinomycetes</taxon>
        <taxon>Streptosporangiales</taxon>
        <taxon>Streptosporangiaceae</taxon>
        <taxon>Sinosporangium</taxon>
    </lineage>
</organism>
<proteinExistence type="predicted"/>
<evidence type="ECO:0000313" key="4">
    <source>
        <dbReference type="Proteomes" id="UP000198923"/>
    </source>
</evidence>
<protein>
    <recommendedName>
        <fullName evidence="5">ApeA N-terminal domain-containing protein</fullName>
    </recommendedName>
</protein>
<dbReference type="Pfam" id="PF18862">
    <property type="entry name" value="ApeA_NTD1"/>
    <property type="match status" value="1"/>
</dbReference>
<keyword evidence="4" id="KW-1185">Reference proteome</keyword>
<dbReference type="Pfam" id="PF18739">
    <property type="entry name" value="HEPN_Apea"/>
    <property type="match status" value="1"/>
</dbReference>
<name>A0A1G8FMM2_9ACTN</name>
<dbReference type="Proteomes" id="UP000198923">
    <property type="component" value="Unassembled WGS sequence"/>
</dbReference>
<evidence type="ECO:0000313" key="3">
    <source>
        <dbReference type="EMBL" id="SDH83394.1"/>
    </source>
</evidence>
<dbReference type="EMBL" id="FNCN01000024">
    <property type="protein sequence ID" value="SDH83394.1"/>
    <property type="molecule type" value="Genomic_DNA"/>
</dbReference>
<feature type="domain" description="ApeA N-terminal" evidence="2">
    <location>
        <begin position="74"/>
        <end position="283"/>
    </location>
</feature>